<name>A0ABY9IFR1_9ACTN</name>
<accession>A0ABY9IFR1</accession>
<dbReference type="Proteomes" id="UP001235744">
    <property type="component" value="Chromosome"/>
</dbReference>
<evidence type="ECO:0000313" key="2">
    <source>
        <dbReference type="EMBL" id="WLQ54036.1"/>
    </source>
</evidence>
<evidence type="ECO:0000313" key="3">
    <source>
        <dbReference type="Proteomes" id="UP001235744"/>
    </source>
</evidence>
<keyword evidence="3" id="KW-1185">Reference proteome</keyword>
<feature type="region of interest" description="Disordered" evidence="1">
    <location>
        <begin position="34"/>
        <end position="57"/>
    </location>
</feature>
<organism evidence="2 3">
    <name type="scientific">Streptomyces poriferorum</name>
    <dbReference type="NCBI Taxonomy" id="2798799"/>
    <lineage>
        <taxon>Bacteria</taxon>
        <taxon>Bacillati</taxon>
        <taxon>Actinomycetota</taxon>
        <taxon>Actinomycetes</taxon>
        <taxon>Kitasatosporales</taxon>
        <taxon>Streptomycetaceae</taxon>
        <taxon>Streptomyces</taxon>
    </lineage>
</organism>
<proteinExistence type="predicted"/>
<dbReference type="RefSeq" id="WP_306072586.1">
    <property type="nucleotide sequence ID" value="NZ_CP120988.1"/>
</dbReference>
<reference evidence="2 3" key="1">
    <citation type="submission" date="2023-03" db="EMBL/GenBank/DDBJ databases">
        <title>Isolation and description of six Streptomyces strains from soil environments, able to metabolize different microbial glucans.</title>
        <authorList>
            <person name="Widen T."/>
            <person name="Larsbrink J."/>
        </authorList>
    </citation>
    <scope>NUCLEOTIDE SEQUENCE [LARGE SCALE GENOMIC DNA]</scope>
    <source>
        <strain evidence="2 3">Alt2</strain>
    </source>
</reference>
<gene>
    <name evidence="2" type="ORF">P8A19_00545</name>
</gene>
<dbReference type="EMBL" id="CP120988">
    <property type="protein sequence ID" value="WLQ54036.1"/>
    <property type="molecule type" value="Genomic_DNA"/>
</dbReference>
<protein>
    <submittedName>
        <fullName evidence="2">Uncharacterized protein</fullName>
    </submittedName>
</protein>
<evidence type="ECO:0000256" key="1">
    <source>
        <dbReference type="SAM" id="MobiDB-lite"/>
    </source>
</evidence>
<sequence>MEKQRFQADRPTEGEETARHFVRVWAEAVIRQARRTREARQTSAGNARAHELGEDFSPGPEDLELDFRTQWAEEHLLVWCAHQLERWRGRLARERGETPPPENQDLKLARDALEHLDEAAFADEEARSPADRGSAGRALRGLPGQRLRLSLDGSTLFEVLDPERLDQEALKVVKSVEQELAGRAVAAYEDLAAGR</sequence>